<dbReference type="RefSeq" id="WP_182666304.1">
    <property type="nucleotide sequence ID" value="NZ_VKHS01000615.1"/>
</dbReference>
<gene>
    <name evidence="1" type="ORF">FOE67_20160</name>
</gene>
<dbReference type="InterPro" id="IPR011990">
    <property type="entry name" value="TPR-like_helical_dom_sf"/>
</dbReference>
<dbReference type="EMBL" id="VKHS01000615">
    <property type="protein sequence ID" value="MBB0231747.1"/>
    <property type="molecule type" value="Genomic_DNA"/>
</dbReference>
<keyword evidence="2" id="KW-1185">Reference proteome</keyword>
<dbReference type="Proteomes" id="UP000530234">
    <property type="component" value="Unassembled WGS sequence"/>
</dbReference>
<sequence length="143" mass="15573">MTKRWAGLMGLRAGSVARAEDLLTACVRECARHVAASEDRPGPDQRRLVAAVGELVVRHTDLSPSQDDCFEALLEVGRRALEAGEVRLARRLADSAVALRSRSADAWNLRGRALERLGRGWEAEQAFTRSRGLGGRVVRTAGV</sequence>
<evidence type="ECO:0000313" key="2">
    <source>
        <dbReference type="Proteomes" id="UP000530234"/>
    </source>
</evidence>
<evidence type="ECO:0000313" key="1">
    <source>
        <dbReference type="EMBL" id="MBB0231747.1"/>
    </source>
</evidence>
<accession>A0A7W3T6A4</accession>
<name>A0A7W3T6A4_9ACTN</name>
<dbReference type="Gene3D" id="1.25.40.10">
    <property type="entry name" value="Tetratricopeptide repeat domain"/>
    <property type="match status" value="1"/>
</dbReference>
<dbReference type="SUPFAM" id="SSF48452">
    <property type="entry name" value="TPR-like"/>
    <property type="match status" value="1"/>
</dbReference>
<protein>
    <recommendedName>
        <fullName evidence="3">Tetratricopeptide repeat protein</fullName>
    </recommendedName>
</protein>
<proteinExistence type="predicted"/>
<reference evidence="2" key="1">
    <citation type="submission" date="2019-10" db="EMBL/GenBank/DDBJ databases">
        <title>Streptomyces sp. nov., a novel actinobacterium isolated from alkaline environment.</title>
        <authorList>
            <person name="Golinska P."/>
        </authorList>
    </citation>
    <scope>NUCLEOTIDE SEQUENCE [LARGE SCALE GENOMIC DNA]</scope>
    <source>
        <strain evidence="2">DSM 42108</strain>
    </source>
</reference>
<dbReference type="AlphaFoldDB" id="A0A7W3T6A4"/>
<evidence type="ECO:0008006" key="3">
    <source>
        <dbReference type="Google" id="ProtNLM"/>
    </source>
</evidence>
<comment type="caution">
    <text evidence="1">The sequence shown here is derived from an EMBL/GenBank/DDBJ whole genome shotgun (WGS) entry which is preliminary data.</text>
</comment>
<dbReference type="Pfam" id="PF13432">
    <property type="entry name" value="TPR_16"/>
    <property type="match status" value="1"/>
</dbReference>
<organism evidence="1 2">
    <name type="scientific">Streptomyces calidiresistens</name>
    <dbReference type="NCBI Taxonomy" id="1485586"/>
    <lineage>
        <taxon>Bacteria</taxon>
        <taxon>Bacillati</taxon>
        <taxon>Actinomycetota</taxon>
        <taxon>Actinomycetes</taxon>
        <taxon>Kitasatosporales</taxon>
        <taxon>Streptomycetaceae</taxon>
        <taxon>Streptomyces</taxon>
    </lineage>
</organism>